<feature type="transmembrane region" description="Helical" evidence="1">
    <location>
        <begin position="215"/>
        <end position="234"/>
    </location>
</feature>
<dbReference type="InterPro" id="IPR056926">
    <property type="entry name" value="FLQE3_permease"/>
</dbReference>
<feature type="transmembrane region" description="Helical" evidence="1">
    <location>
        <begin position="102"/>
        <end position="124"/>
    </location>
</feature>
<dbReference type="RefSeq" id="WP_378251142.1">
    <property type="nucleotide sequence ID" value="NZ_JBHSKF010000023.1"/>
</dbReference>
<feature type="transmembrane region" description="Helical" evidence="1">
    <location>
        <begin position="31"/>
        <end position="52"/>
    </location>
</feature>
<sequence>MSAELGERTRADGAAVLAGAVLWDLRLQARYQILTVAAAITALYCVVFQLVPESVLDRLTVVLIFSDPTTIGFLFVGVLVLFERGAGTLQAVIVSPLSPGQYLWSKALSLTAVAVVCAVVMAVVGQRGFGFDIALIVVATALTSVLLVLIGFSAVVRVRSVNAYLVIVPLFLLPLILPLLPVLGLVESPAFYLIPTTGSVVLLDAAVADRPLWEIGYGVGVLLVAIALAHRWALASFEQRVRRTGG</sequence>
<protein>
    <submittedName>
        <fullName evidence="2">ABC transporter permease</fullName>
    </submittedName>
</protein>
<accession>A0ABW0EYJ2</accession>
<evidence type="ECO:0000313" key="3">
    <source>
        <dbReference type="Proteomes" id="UP001596157"/>
    </source>
</evidence>
<dbReference type="Pfam" id="PF24686">
    <property type="entry name" value="FLQE3_permease"/>
    <property type="match status" value="1"/>
</dbReference>
<evidence type="ECO:0000256" key="1">
    <source>
        <dbReference type="SAM" id="Phobius"/>
    </source>
</evidence>
<feature type="transmembrane region" description="Helical" evidence="1">
    <location>
        <begin position="131"/>
        <end position="155"/>
    </location>
</feature>
<keyword evidence="3" id="KW-1185">Reference proteome</keyword>
<feature type="transmembrane region" description="Helical" evidence="1">
    <location>
        <begin position="161"/>
        <end position="183"/>
    </location>
</feature>
<comment type="caution">
    <text evidence="2">The sequence shown here is derived from an EMBL/GenBank/DDBJ whole genome shotgun (WGS) entry which is preliminary data.</text>
</comment>
<keyword evidence="1" id="KW-0472">Membrane</keyword>
<evidence type="ECO:0000313" key="2">
    <source>
        <dbReference type="EMBL" id="MFC5291226.1"/>
    </source>
</evidence>
<feature type="transmembrane region" description="Helical" evidence="1">
    <location>
        <begin position="59"/>
        <end position="82"/>
    </location>
</feature>
<name>A0ABW0EYJ2_9PSEU</name>
<dbReference type="EMBL" id="JBHSKF010000023">
    <property type="protein sequence ID" value="MFC5291226.1"/>
    <property type="molecule type" value="Genomic_DNA"/>
</dbReference>
<dbReference type="Proteomes" id="UP001596157">
    <property type="component" value="Unassembled WGS sequence"/>
</dbReference>
<organism evidence="2 3">
    <name type="scientific">Actinokineospora guangxiensis</name>
    <dbReference type="NCBI Taxonomy" id="1490288"/>
    <lineage>
        <taxon>Bacteria</taxon>
        <taxon>Bacillati</taxon>
        <taxon>Actinomycetota</taxon>
        <taxon>Actinomycetes</taxon>
        <taxon>Pseudonocardiales</taxon>
        <taxon>Pseudonocardiaceae</taxon>
        <taxon>Actinokineospora</taxon>
    </lineage>
</organism>
<gene>
    <name evidence="2" type="ORF">ACFPM7_29600</name>
</gene>
<keyword evidence="1" id="KW-0812">Transmembrane</keyword>
<proteinExistence type="predicted"/>
<reference evidence="3" key="1">
    <citation type="journal article" date="2019" name="Int. J. Syst. Evol. Microbiol.">
        <title>The Global Catalogue of Microorganisms (GCM) 10K type strain sequencing project: providing services to taxonomists for standard genome sequencing and annotation.</title>
        <authorList>
            <consortium name="The Broad Institute Genomics Platform"/>
            <consortium name="The Broad Institute Genome Sequencing Center for Infectious Disease"/>
            <person name="Wu L."/>
            <person name="Ma J."/>
        </authorList>
    </citation>
    <scope>NUCLEOTIDE SEQUENCE [LARGE SCALE GENOMIC DNA]</scope>
    <source>
        <strain evidence="3">CCUG 59778</strain>
    </source>
</reference>
<keyword evidence="1" id="KW-1133">Transmembrane helix</keyword>